<evidence type="ECO:0000256" key="2">
    <source>
        <dbReference type="ARBA" id="ARBA00022801"/>
    </source>
</evidence>
<dbReference type="STRING" id="149040.A0A194XAG8"/>
<dbReference type="InterPro" id="IPR050309">
    <property type="entry name" value="Type-B_Carboxylest/Lipase"/>
</dbReference>
<feature type="domain" description="Carboxylesterase type B" evidence="4">
    <location>
        <begin position="43"/>
        <end position="543"/>
    </location>
</feature>
<dbReference type="Gene3D" id="3.40.50.1820">
    <property type="entry name" value="alpha/beta hydrolase"/>
    <property type="match status" value="1"/>
</dbReference>
<dbReference type="PANTHER" id="PTHR11559">
    <property type="entry name" value="CARBOXYLESTERASE"/>
    <property type="match status" value="1"/>
</dbReference>
<keyword evidence="2 3" id="KW-0378">Hydrolase</keyword>
<gene>
    <name evidence="5" type="ORF">LY89DRAFT_73030</name>
</gene>
<proteinExistence type="inferred from homology"/>
<dbReference type="Proteomes" id="UP000070700">
    <property type="component" value="Unassembled WGS sequence"/>
</dbReference>
<keyword evidence="6" id="KW-1185">Reference proteome</keyword>
<dbReference type="FunFam" id="3.40.50.1820:FF:000263">
    <property type="entry name" value="Carboxylic ester hydrolase"/>
    <property type="match status" value="1"/>
</dbReference>
<accession>A0A194XAG8</accession>
<dbReference type="InParanoid" id="A0A194XAG8"/>
<dbReference type="AlphaFoldDB" id="A0A194XAG8"/>
<dbReference type="InterPro" id="IPR002018">
    <property type="entry name" value="CarbesteraseB"/>
</dbReference>
<evidence type="ECO:0000259" key="4">
    <source>
        <dbReference type="Pfam" id="PF00135"/>
    </source>
</evidence>
<protein>
    <recommendedName>
        <fullName evidence="3">Carboxylic ester hydrolase</fullName>
        <ecNumber evidence="3">3.1.1.-</ecNumber>
    </recommendedName>
</protein>
<name>A0A194XAG8_MOLSC</name>
<dbReference type="PROSITE" id="PS00122">
    <property type="entry name" value="CARBOXYLESTERASE_B_1"/>
    <property type="match status" value="1"/>
</dbReference>
<evidence type="ECO:0000256" key="1">
    <source>
        <dbReference type="ARBA" id="ARBA00005964"/>
    </source>
</evidence>
<reference evidence="5 6" key="1">
    <citation type="submission" date="2015-10" db="EMBL/GenBank/DDBJ databases">
        <title>Full genome of DAOMC 229536 Phialocephala scopiformis, a fungal endophyte of spruce producing the potent anti-insectan compound rugulosin.</title>
        <authorList>
            <consortium name="DOE Joint Genome Institute"/>
            <person name="Walker A.K."/>
            <person name="Frasz S.L."/>
            <person name="Seifert K.A."/>
            <person name="Miller J.D."/>
            <person name="Mondo S.J."/>
            <person name="Labutti K."/>
            <person name="Lipzen A."/>
            <person name="Dockter R."/>
            <person name="Kennedy M."/>
            <person name="Grigoriev I.V."/>
            <person name="Spatafora J.W."/>
        </authorList>
    </citation>
    <scope>NUCLEOTIDE SEQUENCE [LARGE SCALE GENOMIC DNA]</scope>
    <source>
        <strain evidence="5 6">CBS 120377</strain>
    </source>
</reference>
<dbReference type="InterPro" id="IPR029058">
    <property type="entry name" value="AB_hydrolase_fold"/>
</dbReference>
<comment type="similarity">
    <text evidence="1 3">Belongs to the type-B carboxylesterase/lipase family.</text>
</comment>
<evidence type="ECO:0000313" key="6">
    <source>
        <dbReference type="Proteomes" id="UP000070700"/>
    </source>
</evidence>
<dbReference type="GeneID" id="28829187"/>
<dbReference type="EMBL" id="KQ947415">
    <property type="protein sequence ID" value="KUJ17168.1"/>
    <property type="molecule type" value="Genomic_DNA"/>
</dbReference>
<dbReference type="EC" id="3.1.1.-" evidence="3"/>
<evidence type="ECO:0000313" key="5">
    <source>
        <dbReference type="EMBL" id="KUJ17168.1"/>
    </source>
</evidence>
<dbReference type="SUPFAM" id="SSF53474">
    <property type="entry name" value="alpha/beta-Hydrolases"/>
    <property type="match status" value="1"/>
</dbReference>
<dbReference type="InterPro" id="IPR019826">
    <property type="entry name" value="Carboxylesterase_B_AS"/>
</dbReference>
<dbReference type="RefSeq" id="XP_018071523.1">
    <property type="nucleotide sequence ID" value="XM_018219461.1"/>
</dbReference>
<dbReference type="KEGG" id="psco:LY89DRAFT_73030"/>
<sequence>MPSAVSFLLFTAVPLVGIAVFWSSWLQDITNSFIPTWTASELPQVTLSQGLVIGTVLDNEFPAPIQAFMGLPYAQPPTGDRRFRRAFPLPESNLTFRAQKYGPICPGKQLLSGKAGDNSEDCMTVNIVRQKPVGDDKVPVAVYIHGGAFNRGSSLMHNTASMVAWSESPFIGVSFNYRIGALGFLPSKLTFEEGVVNLGLHDQVFLLQWIQDNIAAFGGDKNDVTIFGLSAGAHSIGHHILNYQEGVKPLFHKAILESGAPTSRAVHPFDAPVHEEQFALFVSEAGCSDVLPESITSCLRSQPEDVVTKASTTVFDKYNPSLRWAFQPVIDHHLIHGRPIDIWASRKWNKVPIMTGHATNEGTYYVPSNLSTSEGFTDFWHTLLPHYTPEDLATINSLYPDPAKDPESPYVEQRDMKALSIGPQYKRVEASYAHYAYICPVRQTAHIASAAQEPPIFVFHWALNKTVKGGANHGDNMYYESFPEDVTSISESQREVSGKYHAYVTSFITGGDPNAIQGRWGDRPKWERYERGSEKVMTFGMGNDERAGGNGVGVAAEMRGSEWVKKECEFWWKKSVDTEE</sequence>
<dbReference type="OrthoDB" id="408631at2759"/>
<organism evidence="5 6">
    <name type="scientific">Mollisia scopiformis</name>
    <name type="common">Conifer needle endophyte fungus</name>
    <name type="synonym">Phialocephala scopiformis</name>
    <dbReference type="NCBI Taxonomy" id="149040"/>
    <lineage>
        <taxon>Eukaryota</taxon>
        <taxon>Fungi</taxon>
        <taxon>Dikarya</taxon>
        <taxon>Ascomycota</taxon>
        <taxon>Pezizomycotina</taxon>
        <taxon>Leotiomycetes</taxon>
        <taxon>Helotiales</taxon>
        <taxon>Mollisiaceae</taxon>
        <taxon>Mollisia</taxon>
    </lineage>
</organism>
<dbReference type="Pfam" id="PF00135">
    <property type="entry name" value="COesterase"/>
    <property type="match status" value="1"/>
</dbReference>
<dbReference type="GO" id="GO:0016787">
    <property type="term" value="F:hydrolase activity"/>
    <property type="evidence" value="ECO:0007669"/>
    <property type="project" value="UniProtKB-KW"/>
</dbReference>
<evidence type="ECO:0000256" key="3">
    <source>
        <dbReference type="RuleBase" id="RU361235"/>
    </source>
</evidence>